<dbReference type="Pfam" id="PF13563">
    <property type="entry name" value="2_5_RNA_ligase2"/>
    <property type="match status" value="1"/>
</dbReference>
<proteinExistence type="predicted"/>
<dbReference type="InterPro" id="IPR009097">
    <property type="entry name" value="Cyclic_Pdiesterase"/>
</dbReference>
<evidence type="ECO:0000256" key="1">
    <source>
        <dbReference type="SAM" id="SignalP"/>
    </source>
</evidence>
<evidence type="ECO:0008006" key="4">
    <source>
        <dbReference type="Google" id="ProtNLM"/>
    </source>
</evidence>
<keyword evidence="3" id="KW-1185">Reference proteome</keyword>
<protein>
    <recommendedName>
        <fullName evidence="4">2'-5' RNA ligase family protein</fullName>
    </recommendedName>
</protein>
<evidence type="ECO:0000313" key="2">
    <source>
        <dbReference type="EMBL" id="RFN59056.1"/>
    </source>
</evidence>
<dbReference type="Proteomes" id="UP000261082">
    <property type="component" value="Unassembled WGS sequence"/>
</dbReference>
<gene>
    <name evidence="2" type="ORF">DZ858_02965</name>
</gene>
<sequence>MNKNILGLILSIFFIASACAPKQEEIIAIDVLLTLPKEMDQQAIQLNQAIVKDNPTNFTLDKNHIPHITLLQCYIPESDLSNVAEALKGLYKTVEHDTLWADNLQYTKEKEESFSSIRIKKSNQLVTLHKKVIALVKPYMVTNGSQESYVQNTDDTPIDQFTIDYVPVFVPEHSFENYNPHISLGVAKTSLLDSLNQNNFRPTKFQATSISVYQLGSFGTAQKLLWQSE</sequence>
<keyword evidence="1" id="KW-0732">Signal</keyword>
<evidence type="ECO:0000313" key="3">
    <source>
        <dbReference type="Proteomes" id="UP000261082"/>
    </source>
</evidence>
<dbReference type="EMBL" id="QVID01000001">
    <property type="protein sequence ID" value="RFN59056.1"/>
    <property type="molecule type" value="Genomic_DNA"/>
</dbReference>
<feature type="signal peptide" evidence="1">
    <location>
        <begin position="1"/>
        <end position="18"/>
    </location>
</feature>
<dbReference type="SUPFAM" id="SSF55144">
    <property type="entry name" value="LigT-like"/>
    <property type="match status" value="1"/>
</dbReference>
<organism evidence="2 3">
    <name type="scientific">Marixanthomonas ophiurae</name>
    <dbReference type="NCBI Taxonomy" id="387659"/>
    <lineage>
        <taxon>Bacteria</taxon>
        <taxon>Pseudomonadati</taxon>
        <taxon>Bacteroidota</taxon>
        <taxon>Flavobacteriia</taxon>
        <taxon>Flavobacteriales</taxon>
        <taxon>Flavobacteriaceae</taxon>
        <taxon>Marixanthomonas</taxon>
    </lineage>
</organism>
<dbReference type="PROSITE" id="PS51257">
    <property type="entry name" value="PROKAR_LIPOPROTEIN"/>
    <property type="match status" value="1"/>
</dbReference>
<dbReference type="RefSeq" id="WP_117158054.1">
    <property type="nucleotide sequence ID" value="NZ_QVID01000001.1"/>
</dbReference>
<dbReference type="OrthoDB" id="268668at2"/>
<feature type="chain" id="PRO_5017822806" description="2'-5' RNA ligase family protein" evidence="1">
    <location>
        <begin position="19"/>
        <end position="229"/>
    </location>
</feature>
<name>A0A3E1QAA7_9FLAO</name>
<accession>A0A3E1QAA7</accession>
<comment type="caution">
    <text evidence="2">The sequence shown here is derived from an EMBL/GenBank/DDBJ whole genome shotgun (WGS) entry which is preliminary data.</text>
</comment>
<dbReference type="Gene3D" id="3.90.1140.10">
    <property type="entry name" value="Cyclic phosphodiesterase"/>
    <property type="match status" value="1"/>
</dbReference>
<reference evidence="2 3" key="1">
    <citation type="journal article" date="2007" name="Int. J. Syst. Evol. Microbiol.">
        <title>Marixanthomonas ophiurae gen. nov., sp. nov., a marine bacterium of the family Flavobacteriaceae isolated from a deep-sea brittle star.</title>
        <authorList>
            <person name="Romanenko L.A."/>
            <person name="Uchino M."/>
            <person name="Frolova G.M."/>
            <person name="Mikhailov V.V."/>
        </authorList>
    </citation>
    <scope>NUCLEOTIDE SEQUENCE [LARGE SCALE GENOMIC DNA]</scope>
    <source>
        <strain evidence="2 3">KMM 3046</strain>
    </source>
</reference>
<dbReference type="AlphaFoldDB" id="A0A3E1QAA7"/>